<dbReference type="PANTHER" id="PTHR22770">
    <property type="entry name" value="UBIQUITIN CONJUGATING ENZYME 7 INTERACTING PROTEIN-RELATED"/>
    <property type="match status" value="1"/>
</dbReference>
<dbReference type="Proteomes" id="UP000054321">
    <property type="component" value="Unassembled WGS sequence"/>
</dbReference>
<dbReference type="GO" id="GO:0008270">
    <property type="term" value="F:zinc ion binding"/>
    <property type="evidence" value="ECO:0007669"/>
    <property type="project" value="UniProtKB-KW"/>
</dbReference>
<dbReference type="InterPro" id="IPR047544">
    <property type="entry name" value="RING-HC_RBR_RNF216"/>
</dbReference>
<dbReference type="Pfam" id="PF26191">
    <property type="entry name" value="RING-HC_RBR_RNF216"/>
    <property type="match status" value="1"/>
</dbReference>
<evidence type="ECO:0000256" key="4">
    <source>
        <dbReference type="ARBA" id="ARBA00022737"/>
    </source>
</evidence>
<reference evidence="11 12" key="1">
    <citation type="submission" date="2014-04" db="EMBL/GenBank/DDBJ databases">
        <authorList>
            <consortium name="DOE Joint Genome Institute"/>
            <person name="Kuo A."/>
            <person name="Martino E."/>
            <person name="Perotto S."/>
            <person name="Kohler A."/>
            <person name="Nagy L.G."/>
            <person name="Floudas D."/>
            <person name="Copeland A."/>
            <person name="Barry K.W."/>
            <person name="Cichocki N."/>
            <person name="Veneault-Fourrey C."/>
            <person name="LaButti K."/>
            <person name="Lindquist E.A."/>
            <person name="Lipzen A."/>
            <person name="Lundell T."/>
            <person name="Morin E."/>
            <person name="Murat C."/>
            <person name="Sun H."/>
            <person name="Tunlid A."/>
            <person name="Henrissat B."/>
            <person name="Grigoriev I.V."/>
            <person name="Hibbett D.S."/>
            <person name="Martin F."/>
            <person name="Nordberg H.P."/>
            <person name="Cantor M.N."/>
            <person name="Hua S.X."/>
        </authorList>
    </citation>
    <scope>NUCLEOTIDE SEQUENCE [LARGE SCALE GENOMIC DNA]</scope>
    <source>
        <strain evidence="11 12">Zn</strain>
    </source>
</reference>
<keyword evidence="6" id="KW-0833">Ubl conjugation pathway</keyword>
<dbReference type="AlphaFoldDB" id="A0A0C3CMJ9"/>
<evidence type="ECO:0000256" key="5">
    <source>
        <dbReference type="ARBA" id="ARBA00022771"/>
    </source>
</evidence>
<keyword evidence="4" id="KW-0677">Repeat</keyword>
<evidence type="ECO:0000256" key="6">
    <source>
        <dbReference type="ARBA" id="ARBA00022786"/>
    </source>
</evidence>
<keyword evidence="8" id="KW-0175">Coiled coil</keyword>
<protein>
    <recommendedName>
        <fullName evidence="10">RING-type domain-containing protein</fullName>
    </recommendedName>
</protein>
<feature type="coiled-coil region" evidence="8">
    <location>
        <begin position="229"/>
        <end position="259"/>
    </location>
</feature>
<dbReference type="OrthoDB" id="10009520at2759"/>
<dbReference type="InterPro" id="IPR047545">
    <property type="entry name" value="BRcat_RBR_RNF216"/>
</dbReference>
<evidence type="ECO:0000259" key="10">
    <source>
        <dbReference type="PROSITE" id="PS51873"/>
    </source>
</evidence>
<keyword evidence="12" id="KW-1185">Reference proteome</keyword>
<dbReference type="InterPro" id="IPR047546">
    <property type="entry name" value="Rcat_RBR_RNF216"/>
</dbReference>
<evidence type="ECO:0000256" key="9">
    <source>
        <dbReference type="SAM" id="MobiDB-lite"/>
    </source>
</evidence>
<evidence type="ECO:0000313" key="12">
    <source>
        <dbReference type="Proteomes" id="UP000054321"/>
    </source>
</evidence>
<evidence type="ECO:0000256" key="1">
    <source>
        <dbReference type="ARBA" id="ARBA00004906"/>
    </source>
</evidence>
<organism evidence="11 12">
    <name type="scientific">Oidiodendron maius (strain Zn)</name>
    <dbReference type="NCBI Taxonomy" id="913774"/>
    <lineage>
        <taxon>Eukaryota</taxon>
        <taxon>Fungi</taxon>
        <taxon>Dikarya</taxon>
        <taxon>Ascomycota</taxon>
        <taxon>Pezizomycotina</taxon>
        <taxon>Leotiomycetes</taxon>
        <taxon>Leotiomycetes incertae sedis</taxon>
        <taxon>Myxotrichaceae</taxon>
        <taxon>Oidiodendron</taxon>
    </lineage>
</organism>
<feature type="domain" description="RING-type" evidence="10">
    <location>
        <begin position="272"/>
        <end position="495"/>
    </location>
</feature>
<keyword evidence="7" id="KW-0862">Zinc</keyword>
<dbReference type="CDD" id="cd16630">
    <property type="entry name" value="RING-HC_RBR_RNF216"/>
    <property type="match status" value="1"/>
</dbReference>
<dbReference type="EMBL" id="KN832877">
    <property type="protein sequence ID" value="KIN00204.1"/>
    <property type="molecule type" value="Genomic_DNA"/>
</dbReference>
<comment type="pathway">
    <text evidence="1">Protein modification; protein ubiquitination.</text>
</comment>
<dbReference type="STRING" id="913774.A0A0C3CMJ9"/>
<dbReference type="Gene3D" id="1.20.120.1750">
    <property type="match status" value="1"/>
</dbReference>
<gene>
    <name evidence="11" type="ORF">OIDMADRAFT_54803</name>
</gene>
<dbReference type="PANTHER" id="PTHR22770:SF47">
    <property type="entry name" value="E3 UBIQUITIN-PROTEIN LIGASE RNF216"/>
    <property type="match status" value="1"/>
</dbReference>
<dbReference type="SUPFAM" id="SSF57850">
    <property type="entry name" value="RING/U-box"/>
    <property type="match status" value="1"/>
</dbReference>
<accession>A0A0C3CMJ9</accession>
<feature type="region of interest" description="Disordered" evidence="9">
    <location>
        <begin position="807"/>
        <end position="826"/>
    </location>
</feature>
<sequence length="826" mass="93737">MDLNQNFNNFDALDIQDPELARLMEEEFRAQIGPRRADNELSFLDLQTDGIQDSVEAKETCLNTVLMVFPDICLKHVSDLYDTISQHGDRVVAYVLENMDRGKLYPKAKDTKRILKRKRELDEDEDAALKYDTPHRSAAIAKYLRRDIRTILALEFPETPMIFIDVCLRQNEHRIFRTYRVLEEAERTYSVDNPPYNKIRTKRKSNGQYDDSYIKSVTECTSDNKDQQYIELLLELQAARRIRKKAEAKREEARQLELAEVANLMKAHADGTISECQCCFGDYPMNRMVHCDNEEASHWFCKDCAKRNAESVIGQSKYQLVCMATDGCAASFSMAQRPIFLDDTMVIALERNEQEANLRLAGIENLASCPFCPYAAEYPPVEIDREFRCEAPECEKVSCRLCKLESHIPKSCEEHAREAGLSVRRQIEEAMSEALIRKCNKCGTPFVKEEGCNKMTCTRTGCCNVQCYVCSKSCTYAHFNDETRGGKAGNCPLFEKTSQRHENEVKKAEMETLARIRAEHPEYTEEDLAINVSEDVLQDEKRRRTNEIRPFVAGFPAYPGYEIHRVGRPAAVVPVPQVAPGAARPHQVPPARQLVGIQPPKPPRAKHTFDENAPTVFRLANTGRDLAQNITRKYPQIEPPIAPSKVLSPALAMVPLPPALLPTLFGAEEQPGSQIYQSRTLRRDGGSVAEPNLKAAPQSIAELYIDPRMLVYKAESSAKIPEHHAIGRRVEDNRFYFGNKRSESPQTRKEALTAWDAIGELNVGMRQEQQRIIMSSDIASAHQGRQQHEMQPILNMNSPRPVIQETGQLASQAGEPMSPHVLRRHD</sequence>
<evidence type="ECO:0000313" key="11">
    <source>
        <dbReference type="EMBL" id="KIN00204.1"/>
    </source>
</evidence>
<proteinExistence type="predicted"/>
<dbReference type="CDD" id="cd20339">
    <property type="entry name" value="BRcat_RBR_RNF216"/>
    <property type="match status" value="1"/>
</dbReference>
<keyword evidence="2" id="KW-0808">Transferase</keyword>
<dbReference type="GO" id="GO:0016740">
    <property type="term" value="F:transferase activity"/>
    <property type="evidence" value="ECO:0007669"/>
    <property type="project" value="UniProtKB-KW"/>
</dbReference>
<dbReference type="PROSITE" id="PS51873">
    <property type="entry name" value="TRIAD"/>
    <property type="match status" value="1"/>
</dbReference>
<evidence type="ECO:0000256" key="7">
    <source>
        <dbReference type="ARBA" id="ARBA00022833"/>
    </source>
</evidence>
<evidence type="ECO:0000256" key="3">
    <source>
        <dbReference type="ARBA" id="ARBA00022723"/>
    </source>
</evidence>
<keyword evidence="5" id="KW-0863">Zinc-finger</keyword>
<evidence type="ECO:0000256" key="2">
    <source>
        <dbReference type="ARBA" id="ARBA00022679"/>
    </source>
</evidence>
<dbReference type="CDD" id="cd20353">
    <property type="entry name" value="Rcat_RBR_RNF216"/>
    <property type="match status" value="1"/>
</dbReference>
<dbReference type="Pfam" id="PF26200">
    <property type="entry name" value="Rcat_RNF216"/>
    <property type="match status" value="1"/>
</dbReference>
<keyword evidence="3" id="KW-0479">Metal-binding</keyword>
<name>A0A0C3CMJ9_OIDMZ</name>
<dbReference type="HOGENOM" id="CLU_342914_0_0_1"/>
<reference evidence="12" key="2">
    <citation type="submission" date="2015-01" db="EMBL/GenBank/DDBJ databases">
        <title>Evolutionary Origins and Diversification of the Mycorrhizal Mutualists.</title>
        <authorList>
            <consortium name="DOE Joint Genome Institute"/>
            <consortium name="Mycorrhizal Genomics Consortium"/>
            <person name="Kohler A."/>
            <person name="Kuo A."/>
            <person name="Nagy L.G."/>
            <person name="Floudas D."/>
            <person name="Copeland A."/>
            <person name="Barry K.W."/>
            <person name="Cichocki N."/>
            <person name="Veneault-Fourrey C."/>
            <person name="LaButti K."/>
            <person name="Lindquist E.A."/>
            <person name="Lipzen A."/>
            <person name="Lundell T."/>
            <person name="Morin E."/>
            <person name="Murat C."/>
            <person name="Riley R."/>
            <person name="Ohm R."/>
            <person name="Sun H."/>
            <person name="Tunlid A."/>
            <person name="Henrissat B."/>
            <person name="Grigoriev I.V."/>
            <person name="Hibbett D.S."/>
            <person name="Martin F."/>
        </authorList>
    </citation>
    <scope>NUCLEOTIDE SEQUENCE [LARGE SCALE GENOMIC DNA]</scope>
    <source>
        <strain evidence="12">Zn</strain>
    </source>
</reference>
<dbReference type="InterPro" id="IPR051628">
    <property type="entry name" value="LUBAC_E3_Ligases"/>
</dbReference>
<evidence type="ECO:0000256" key="8">
    <source>
        <dbReference type="SAM" id="Coils"/>
    </source>
</evidence>
<dbReference type="InterPro" id="IPR044066">
    <property type="entry name" value="TRIAD_supradom"/>
</dbReference>
<dbReference type="InParanoid" id="A0A0C3CMJ9"/>